<dbReference type="InterPro" id="IPR036388">
    <property type="entry name" value="WH-like_DNA-bd_sf"/>
</dbReference>
<feature type="domain" description="HTH marR-type" evidence="1">
    <location>
        <begin position="10"/>
        <end position="148"/>
    </location>
</feature>
<proteinExistence type="predicted"/>
<dbReference type="GO" id="GO:0006950">
    <property type="term" value="P:response to stress"/>
    <property type="evidence" value="ECO:0007669"/>
    <property type="project" value="TreeGrafter"/>
</dbReference>
<dbReference type="RefSeq" id="WP_126029457.1">
    <property type="nucleotide sequence ID" value="NZ_JAFEJY010000002.1"/>
</dbReference>
<dbReference type="InterPro" id="IPR036390">
    <property type="entry name" value="WH_DNA-bd_sf"/>
</dbReference>
<dbReference type="PANTHER" id="PTHR33164:SF101">
    <property type="entry name" value="TRANSCRIPTIONAL REPRESSOR MPRA"/>
    <property type="match status" value="1"/>
</dbReference>
<organism evidence="2 3">
    <name type="scientific">Bifidobacterium callimiconis</name>
    <dbReference type="NCBI Taxonomy" id="2306973"/>
    <lineage>
        <taxon>Bacteria</taxon>
        <taxon>Bacillati</taxon>
        <taxon>Actinomycetota</taxon>
        <taxon>Actinomycetes</taxon>
        <taxon>Bifidobacteriales</taxon>
        <taxon>Bifidobacteriaceae</taxon>
        <taxon>Bifidobacterium</taxon>
    </lineage>
</organism>
<dbReference type="EMBL" id="QXGJ01000002">
    <property type="protein sequence ID" value="RSX51918.1"/>
    <property type="molecule type" value="Genomic_DNA"/>
</dbReference>
<reference evidence="2 3" key="1">
    <citation type="submission" date="2018-09" db="EMBL/GenBank/DDBJ databases">
        <title>Characterization of the phylogenetic diversity of five novel species belonging to the genus Bifidobacterium.</title>
        <authorList>
            <person name="Lugli G.A."/>
            <person name="Duranti S."/>
            <person name="Milani C."/>
        </authorList>
    </citation>
    <scope>NUCLEOTIDE SEQUENCE [LARGE SCALE GENOMIC DNA]</scope>
    <source>
        <strain evidence="2 3">2028B</strain>
    </source>
</reference>
<dbReference type="Proteomes" id="UP000288607">
    <property type="component" value="Unassembled WGS sequence"/>
</dbReference>
<protein>
    <submittedName>
        <fullName evidence="2">MarR family transcriptional regulator</fullName>
    </submittedName>
</protein>
<evidence type="ECO:0000313" key="2">
    <source>
        <dbReference type="EMBL" id="RSX51918.1"/>
    </source>
</evidence>
<name>A0A430FGS0_9BIFI</name>
<comment type="caution">
    <text evidence="2">The sequence shown here is derived from an EMBL/GenBank/DDBJ whole genome shotgun (WGS) entry which is preliminary data.</text>
</comment>
<dbReference type="SMART" id="SM00347">
    <property type="entry name" value="HTH_MARR"/>
    <property type="match status" value="1"/>
</dbReference>
<dbReference type="Gene3D" id="1.10.10.10">
    <property type="entry name" value="Winged helix-like DNA-binding domain superfamily/Winged helix DNA-binding domain"/>
    <property type="match status" value="1"/>
</dbReference>
<dbReference type="PRINTS" id="PR00598">
    <property type="entry name" value="HTHMARR"/>
</dbReference>
<evidence type="ECO:0000313" key="3">
    <source>
        <dbReference type="Proteomes" id="UP000288607"/>
    </source>
</evidence>
<dbReference type="GO" id="GO:0003700">
    <property type="term" value="F:DNA-binding transcription factor activity"/>
    <property type="evidence" value="ECO:0007669"/>
    <property type="project" value="InterPro"/>
</dbReference>
<dbReference type="AlphaFoldDB" id="A0A430FGS0"/>
<dbReference type="PANTHER" id="PTHR33164">
    <property type="entry name" value="TRANSCRIPTIONAL REGULATOR, MARR FAMILY"/>
    <property type="match status" value="1"/>
</dbReference>
<accession>A0A430FGS0</accession>
<sequence>MIRDMVEIMDINLLDRILQAMRTAASVPTLVPELPDGVRPIHLRVLDALSRTRGDNGCSRVSDIAAALGMRMPNVTRIIREMTDLGMLEKTSDPTDGRVVLIRTTDLGEEYVDRYIVGVRQRIEHELMTKVSMDDIESMIVTIDAIRTAVDKACGRGESTAA</sequence>
<dbReference type="Pfam" id="PF12802">
    <property type="entry name" value="MarR_2"/>
    <property type="match status" value="1"/>
</dbReference>
<dbReference type="PROSITE" id="PS50995">
    <property type="entry name" value="HTH_MARR_2"/>
    <property type="match status" value="1"/>
</dbReference>
<dbReference type="InterPro" id="IPR039422">
    <property type="entry name" value="MarR/SlyA-like"/>
</dbReference>
<dbReference type="OrthoDB" id="9815567at2"/>
<evidence type="ECO:0000259" key="1">
    <source>
        <dbReference type="PROSITE" id="PS50995"/>
    </source>
</evidence>
<gene>
    <name evidence="2" type="ORF">D2E23_0525</name>
</gene>
<dbReference type="InterPro" id="IPR000835">
    <property type="entry name" value="HTH_MarR-typ"/>
</dbReference>
<dbReference type="SUPFAM" id="SSF46785">
    <property type="entry name" value="Winged helix' DNA-binding domain"/>
    <property type="match status" value="1"/>
</dbReference>
<keyword evidence="3" id="KW-1185">Reference proteome</keyword>